<dbReference type="GO" id="GO:0005886">
    <property type="term" value="C:plasma membrane"/>
    <property type="evidence" value="ECO:0007669"/>
    <property type="project" value="TreeGrafter"/>
</dbReference>
<dbReference type="PANTHER" id="PTHR30414">
    <property type="entry name" value="MINICONDUCTANCE MECHANOSENSITIVE CHANNEL YBDG"/>
    <property type="match status" value="1"/>
</dbReference>
<dbReference type="AlphaFoldDB" id="A0A7Z7LED2"/>
<dbReference type="GO" id="GO:0071470">
    <property type="term" value="P:cellular response to osmotic stress"/>
    <property type="evidence" value="ECO:0007669"/>
    <property type="project" value="InterPro"/>
</dbReference>
<comment type="subcellular location">
    <subcellularLocation>
        <location evidence="1">Membrane</location>
    </subcellularLocation>
</comment>
<reference evidence="6 7" key="1">
    <citation type="submission" date="2017-01" db="EMBL/GenBank/DDBJ databases">
        <authorList>
            <person name="Erauso G."/>
        </authorList>
    </citation>
    <scope>NUCLEOTIDE SEQUENCE [LARGE SCALE GENOMIC DNA]</scope>
    <source>
        <strain evidence="6">MESINF1</strain>
    </source>
</reference>
<dbReference type="RefSeq" id="WP_231936833.1">
    <property type="nucleotide sequence ID" value="NZ_LS974202.1"/>
</dbReference>
<proteinExistence type="predicted"/>
<evidence type="ECO:0000313" key="6">
    <source>
        <dbReference type="EMBL" id="SSC12147.1"/>
    </source>
</evidence>
<dbReference type="InterPro" id="IPR023408">
    <property type="entry name" value="MscS_beta-dom_sf"/>
</dbReference>
<keyword evidence="2" id="KW-0812">Transmembrane</keyword>
<evidence type="ECO:0000256" key="2">
    <source>
        <dbReference type="ARBA" id="ARBA00022692"/>
    </source>
</evidence>
<evidence type="ECO:0000256" key="3">
    <source>
        <dbReference type="ARBA" id="ARBA00022989"/>
    </source>
</evidence>
<dbReference type="Pfam" id="PF00924">
    <property type="entry name" value="MS_channel_2nd"/>
    <property type="match status" value="1"/>
</dbReference>
<evidence type="ECO:0000256" key="1">
    <source>
        <dbReference type="ARBA" id="ARBA00004370"/>
    </source>
</evidence>
<dbReference type="InterPro" id="IPR030192">
    <property type="entry name" value="YbdG"/>
</dbReference>
<name>A0A7Z7LED2_9BACT</name>
<dbReference type="InterPro" id="IPR006685">
    <property type="entry name" value="MscS_channel_2nd"/>
</dbReference>
<evidence type="ECO:0000313" key="7">
    <source>
        <dbReference type="Proteomes" id="UP000250796"/>
    </source>
</evidence>
<keyword evidence="4" id="KW-0472">Membrane</keyword>
<dbReference type="KEGG" id="minf:MESINF_0698"/>
<evidence type="ECO:0000256" key="4">
    <source>
        <dbReference type="ARBA" id="ARBA00023136"/>
    </source>
</evidence>
<dbReference type="InterPro" id="IPR010920">
    <property type="entry name" value="LSM_dom_sf"/>
</dbReference>
<sequence length="113" mass="13329">MASIQIAKNNLVSIGDWIEVPKFQADGDVIDITLTTIRIQNWDKTISPIPFYALISESFKNWKGMFQAGRRRIKRSVFIDSSSIRFLDDELYDRLYRVEILRPYLESRKKEIE</sequence>
<keyword evidence="3" id="KW-1133">Transmembrane helix</keyword>
<dbReference type="EMBL" id="LS974202">
    <property type="protein sequence ID" value="SSC12147.1"/>
    <property type="molecule type" value="Genomic_DNA"/>
</dbReference>
<keyword evidence="7" id="KW-1185">Reference proteome</keyword>
<organism evidence="6 7">
    <name type="scientific">Mesotoga infera</name>
    <dbReference type="NCBI Taxonomy" id="1236046"/>
    <lineage>
        <taxon>Bacteria</taxon>
        <taxon>Thermotogati</taxon>
        <taxon>Thermotogota</taxon>
        <taxon>Thermotogae</taxon>
        <taxon>Kosmotogales</taxon>
        <taxon>Kosmotogaceae</taxon>
        <taxon>Mesotoga</taxon>
    </lineage>
</organism>
<dbReference type="GO" id="GO:0008381">
    <property type="term" value="F:mechanosensitive monoatomic ion channel activity"/>
    <property type="evidence" value="ECO:0007669"/>
    <property type="project" value="InterPro"/>
</dbReference>
<dbReference type="Proteomes" id="UP000250796">
    <property type="component" value="Chromosome MESINF"/>
</dbReference>
<dbReference type="Gene3D" id="2.30.30.60">
    <property type="match status" value="1"/>
</dbReference>
<dbReference type="PANTHER" id="PTHR30414:SF0">
    <property type="entry name" value="MINICONDUCTANCE MECHANOSENSITIVE CHANNEL YBDG"/>
    <property type="match status" value="1"/>
</dbReference>
<evidence type="ECO:0000259" key="5">
    <source>
        <dbReference type="Pfam" id="PF00924"/>
    </source>
</evidence>
<accession>A0A7Z7LED2</accession>
<gene>
    <name evidence="6" type="ORF">MESINF_0698</name>
</gene>
<protein>
    <submittedName>
        <fullName evidence="6">Putative membrane protein putative channel</fullName>
    </submittedName>
</protein>
<dbReference type="SUPFAM" id="SSF50182">
    <property type="entry name" value="Sm-like ribonucleoproteins"/>
    <property type="match status" value="1"/>
</dbReference>
<feature type="domain" description="Mechanosensitive ion channel MscS" evidence="5">
    <location>
        <begin position="1"/>
        <end position="63"/>
    </location>
</feature>